<keyword evidence="2" id="KW-0229">DNA integration</keyword>
<dbReference type="PANTHER" id="PTHR30629:SF2">
    <property type="entry name" value="PROPHAGE INTEGRASE INTS-RELATED"/>
    <property type="match status" value="1"/>
</dbReference>
<dbReference type="InterPro" id="IPR002104">
    <property type="entry name" value="Integrase_catalytic"/>
</dbReference>
<dbReference type="RefSeq" id="WP_115283434.1">
    <property type="nucleotide sequence ID" value="NZ_JBPGMT010000004.1"/>
</dbReference>
<dbReference type="GO" id="GO:0003677">
    <property type="term" value="F:DNA binding"/>
    <property type="evidence" value="ECO:0007669"/>
    <property type="project" value="UniProtKB-KW"/>
</dbReference>
<evidence type="ECO:0000256" key="1">
    <source>
        <dbReference type="ARBA" id="ARBA00008857"/>
    </source>
</evidence>
<dbReference type="AlphaFoldDB" id="A0A9X8T3W3"/>
<accession>A0A9X8T3W3</accession>
<dbReference type="PANTHER" id="PTHR30629">
    <property type="entry name" value="PROPHAGE INTEGRASE"/>
    <property type="match status" value="1"/>
</dbReference>
<dbReference type="EMBL" id="UHFO01000001">
    <property type="protein sequence ID" value="SUN64454.1"/>
    <property type="molecule type" value="Genomic_DNA"/>
</dbReference>
<keyword evidence="4" id="KW-0233">DNA recombination</keyword>
<reference evidence="6 7" key="1">
    <citation type="submission" date="2018-06" db="EMBL/GenBank/DDBJ databases">
        <authorList>
            <consortium name="Pathogen Informatics"/>
            <person name="Doyle S."/>
        </authorList>
    </citation>
    <scope>NUCLEOTIDE SEQUENCE [LARGE SCALE GENOMIC DNA]</scope>
    <source>
        <strain evidence="6 7">NCTC11564</strain>
    </source>
</reference>
<dbReference type="SUPFAM" id="SSF56349">
    <property type="entry name" value="DNA breaking-rejoining enzymes"/>
    <property type="match status" value="1"/>
</dbReference>
<dbReference type="Gene3D" id="1.10.150.130">
    <property type="match status" value="1"/>
</dbReference>
<dbReference type="InterPro" id="IPR050808">
    <property type="entry name" value="Phage_Integrase"/>
</dbReference>
<evidence type="ECO:0000256" key="3">
    <source>
        <dbReference type="ARBA" id="ARBA00023125"/>
    </source>
</evidence>
<dbReference type="Pfam" id="PF00589">
    <property type="entry name" value="Phage_integrase"/>
    <property type="match status" value="1"/>
</dbReference>
<name>A0A9X8T3W3_STREQ</name>
<evidence type="ECO:0000256" key="2">
    <source>
        <dbReference type="ARBA" id="ARBA00022908"/>
    </source>
</evidence>
<gene>
    <name evidence="6" type="primary">int_2</name>
    <name evidence="6" type="ORF">NCTC11564_01623</name>
</gene>
<dbReference type="InterPro" id="IPR013762">
    <property type="entry name" value="Integrase-like_cat_sf"/>
</dbReference>
<protein>
    <submittedName>
        <fullName evidence="6">Phage integrase</fullName>
    </submittedName>
</protein>
<keyword evidence="3" id="KW-0238">DNA-binding</keyword>
<comment type="caution">
    <text evidence="6">The sequence shown here is derived from an EMBL/GenBank/DDBJ whole genome shotgun (WGS) entry which is preliminary data.</text>
</comment>
<dbReference type="CDD" id="cd00397">
    <property type="entry name" value="DNA_BRE_C"/>
    <property type="match status" value="1"/>
</dbReference>
<sequence>MKYNKTKYPNIYTYKTKKGKRYYVRRAYYLDGKKKEVSKSNLKNLQEARSVLAEIERMIEADEFSNDKNLTVSQYWEIYVDNRLRASAWAPDTLSERSKNFKNHLLPKFGNQKINSINRIEYENFINDLLATHSKSTVKHLHDSFNIMLTHAVKNNVLKKNNIEYIDIGKSTISPINKRRSIDEFKAWDKVARKTLNDYDYTMVRITYLGLRKSEVAGIKIGNIDFKSNNRAVIKIDESRTRMRPKGGGLKTVASERFVQLDIETSKLLKQAIDRSHKIAFKNNRILNKNDFLFLIDTIRGKKSLKGQPIYDGYIYSLFKKVNDKCNVSFSPHIMRHFFATQGQIAGVPVEHMASALGHSTSYMTQKYTHIADEVAESVTDLFMQSIN</sequence>
<dbReference type="Pfam" id="PF14659">
    <property type="entry name" value="Phage_int_SAM_3"/>
    <property type="match status" value="1"/>
</dbReference>
<dbReference type="GO" id="GO:0015074">
    <property type="term" value="P:DNA integration"/>
    <property type="evidence" value="ECO:0007669"/>
    <property type="project" value="UniProtKB-KW"/>
</dbReference>
<comment type="similarity">
    <text evidence="1">Belongs to the 'phage' integrase family.</text>
</comment>
<dbReference type="GO" id="GO:0006310">
    <property type="term" value="P:DNA recombination"/>
    <property type="evidence" value="ECO:0007669"/>
    <property type="project" value="UniProtKB-KW"/>
</dbReference>
<dbReference type="PROSITE" id="PS51898">
    <property type="entry name" value="TYR_RECOMBINASE"/>
    <property type="match status" value="1"/>
</dbReference>
<dbReference type="Proteomes" id="UP000254559">
    <property type="component" value="Unassembled WGS sequence"/>
</dbReference>
<feature type="domain" description="Tyr recombinase" evidence="5">
    <location>
        <begin position="175"/>
        <end position="381"/>
    </location>
</feature>
<dbReference type="InterPro" id="IPR010998">
    <property type="entry name" value="Integrase_recombinase_N"/>
</dbReference>
<dbReference type="Gene3D" id="1.10.443.10">
    <property type="entry name" value="Intergrase catalytic core"/>
    <property type="match status" value="1"/>
</dbReference>
<evidence type="ECO:0000259" key="5">
    <source>
        <dbReference type="PROSITE" id="PS51898"/>
    </source>
</evidence>
<evidence type="ECO:0000313" key="7">
    <source>
        <dbReference type="Proteomes" id="UP000254559"/>
    </source>
</evidence>
<organism evidence="6 7">
    <name type="scientific">Streptococcus dysgalactiae subsp. equisimilis</name>
    <name type="common">Streptococcus equisimilis</name>
    <dbReference type="NCBI Taxonomy" id="119602"/>
    <lineage>
        <taxon>Bacteria</taxon>
        <taxon>Bacillati</taxon>
        <taxon>Bacillota</taxon>
        <taxon>Bacilli</taxon>
        <taxon>Lactobacillales</taxon>
        <taxon>Streptococcaceae</taxon>
        <taxon>Streptococcus</taxon>
    </lineage>
</organism>
<evidence type="ECO:0000313" key="6">
    <source>
        <dbReference type="EMBL" id="SUN64454.1"/>
    </source>
</evidence>
<evidence type="ECO:0000256" key="4">
    <source>
        <dbReference type="ARBA" id="ARBA00023172"/>
    </source>
</evidence>
<proteinExistence type="inferred from homology"/>
<dbReference type="InterPro" id="IPR004107">
    <property type="entry name" value="Integrase_SAM-like_N"/>
</dbReference>
<dbReference type="InterPro" id="IPR011010">
    <property type="entry name" value="DNA_brk_join_enz"/>
</dbReference>